<dbReference type="FunFam" id="3.30.160.60:FF:002254">
    <property type="entry name" value="Zinc finger protein 540"/>
    <property type="match status" value="1"/>
</dbReference>
<feature type="domain" description="C2H2-type" evidence="11">
    <location>
        <begin position="606"/>
        <end position="633"/>
    </location>
</feature>
<dbReference type="FunFam" id="3.30.160.60:FF:001954">
    <property type="entry name" value="Zinc finger protein 787"/>
    <property type="match status" value="2"/>
</dbReference>
<dbReference type="PROSITE" id="PS50157">
    <property type="entry name" value="ZINC_FINGER_C2H2_2"/>
    <property type="match status" value="6"/>
</dbReference>
<dbReference type="KEGG" id="pbi:103057670"/>
<dbReference type="Gene3D" id="1.10.4020.10">
    <property type="entry name" value="DNA breaking-rejoining enzymes"/>
    <property type="match status" value="1"/>
</dbReference>
<sequence length="665" mass="76863">MFRSLLGLPQSPPSGVKAMKEQISIEPKLEGGLEGAGKATSALGSEGMIKQPGWGTSCRSKGETCKARQQRWEAQWQEFLRTLHPGGGNPLMMSEMSPWEDPKAFLASFEQVAQACRWPRGEWAARLLPALSGGVEEAFQNLEARDQEDYGKVKAAILRREALRMEMQRQHFRQFCCQEVGDPRRLYGQLQQLCLQWLRPERRTKEQILELLILEQFLASLPPELRNWIQARRPDTCSQAVALVEDFLRSQEQTRSGTWQGSLKEERMDFLHAEEKPLEAMKRENENQGHVFADNEAEAERARPTDQEEGGYLDPLDDGRQSEVNEENSYYGGNVLEEKCRTTPQTSYRNKEERAEMQGEGAESEDQQRTEREERKNECIESIIQNTSKSTKEEMPLFSKYGRRYRYRVELDVIHSSEDYEECPNSEENFQHNSSVRQQEKAKISEKKCTFFEYGKGSHHQDEEPNKSSEYEKTISFADSLNRIPTCPTEGRQYECSQCGKCLSTRRNLKLHQRSHTGEKPYKCFQCGKCFSQAGCLKTHQRFHTGEKPYKCSQCGKYFRQAGYLKTHQRFHTGEKPYKCSHCDKYFSQSGYLKTHQRFHTGEKPYKCSQCGKCFSTGINLKRHQMIHTGEKPYKCSQCGKCFRQAGNLKSHQRTHTGDRPYKCS</sequence>
<keyword evidence="13" id="KW-1185">Reference proteome</keyword>
<dbReference type="GO" id="GO:0000981">
    <property type="term" value="F:DNA-binding transcription factor activity, RNA polymerase II-specific"/>
    <property type="evidence" value="ECO:0007669"/>
    <property type="project" value="TreeGrafter"/>
</dbReference>
<organism evidence="13 14">
    <name type="scientific">Python bivittatus</name>
    <name type="common">Burmese python</name>
    <name type="synonym">Python molurus bivittatus</name>
    <dbReference type="NCBI Taxonomy" id="176946"/>
    <lineage>
        <taxon>Eukaryota</taxon>
        <taxon>Metazoa</taxon>
        <taxon>Chordata</taxon>
        <taxon>Craniata</taxon>
        <taxon>Vertebrata</taxon>
        <taxon>Euteleostomi</taxon>
        <taxon>Lepidosauria</taxon>
        <taxon>Squamata</taxon>
        <taxon>Bifurcata</taxon>
        <taxon>Unidentata</taxon>
        <taxon>Episquamata</taxon>
        <taxon>Toxicofera</taxon>
        <taxon>Serpentes</taxon>
        <taxon>Henophidia</taxon>
        <taxon>Pythonidae</taxon>
        <taxon>Python</taxon>
    </lineage>
</organism>
<evidence type="ECO:0000256" key="6">
    <source>
        <dbReference type="ARBA" id="ARBA00022833"/>
    </source>
</evidence>
<evidence type="ECO:0000313" key="14">
    <source>
        <dbReference type="RefSeq" id="XP_007432697.2"/>
    </source>
</evidence>
<feature type="domain" description="C2H2-type" evidence="11">
    <location>
        <begin position="494"/>
        <end position="521"/>
    </location>
</feature>
<dbReference type="SUPFAM" id="SSF57667">
    <property type="entry name" value="beta-beta-alpha zinc fingers"/>
    <property type="match status" value="3"/>
</dbReference>
<dbReference type="FunFam" id="3.30.160.60:FF:002343">
    <property type="entry name" value="Zinc finger protein 33A"/>
    <property type="match status" value="1"/>
</dbReference>
<feature type="domain" description="SCAN box" evidence="12">
    <location>
        <begin position="169"/>
        <end position="250"/>
    </location>
</feature>
<evidence type="ECO:0000259" key="12">
    <source>
        <dbReference type="PROSITE" id="PS50804"/>
    </source>
</evidence>
<dbReference type="InterPro" id="IPR013087">
    <property type="entry name" value="Znf_C2H2_type"/>
</dbReference>
<dbReference type="SMART" id="SM00431">
    <property type="entry name" value="SCAN"/>
    <property type="match status" value="1"/>
</dbReference>
<dbReference type="InterPro" id="IPR003309">
    <property type="entry name" value="SCAN_dom"/>
</dbReference>
<proteinExistence type="inferred from homology"/>
<keyword evidence="5 9" id="KW-0863">Zinc-finger</keyword>
<keyword evidence="8" id="KW-0539">Nucleus</keyword>
<dbReference type="GeneID" id="103057670"/>
<dbReference type="InterPro" id="IPR038269">
    <property type="entry name" value="SCAN_sf"/>
</dbReference>
<evidence type="ECO:0000256" key="9">
    <source>
        <dbReference type="PROSITE-ProRule" id="PRU00042"/>
    </source>
</evidence>
<evidence type="ECO:0000256" key="2">
    <source>
        <dbReference type="ARBA" id="ARBA00006991"/>
    </source>
</evidence>
<feature type="domain" description="C2H2-type" evidence="11">
    <location>
        <begin position="634"/>
        <end position="661"/>
    </location>
</feature>
<dbReference type="AlphaFoldDB" id="A0A9F2R0M9"/>
<accession>A0A9F2R0M9</accession>
<keyword evidence="3" id="KW-0479">Metal-binding</keyword>
<reference evidence="14" key="1">
    <citation type="submission" date="2025-08" db="UniProtKB">
        <authorList>
            <consortium name="RefSeq"/>
        </authorList>
    </citation>
    <scope>IDENTIFICATION</scope>
    <source>
        <tissue evidence="14">Liver</tissue>
    </source>
</reference>
<evidence type="ECO:0000256" key="10">
    <source>
        <dbReference type="SAM" id="MobiDB-lite"/>
    </source>
</evidence>
<dbReference type="InterPro" id="IPR036236">
    <property type="entry name" value="Znf_C2H2_sf"/>
</dbReference>
<gene>
    <name evidence="14" type="primary">LOC103057670</name>
</gene>
<dbReference type="RefSeq" id="XP_007432697.2">
    <property type="nucleotide sequence ID" value="XM_007432635.3"/>
</dbReference>
<dbReference type="OMA" id="CEVHEEH"/>
<dbReference type="Pfam" id="PF00096">
    <property type="entry name" value="zf-C2H2"/>
    <property type="match status" value="6"/>
</dbReference>
<keyword evidence="6" id="KW-0862">Zinc</keyword>
<feature type="domain" description="C2H2-type" evidence="11">
    <location>
        <begin position="578"/>
        <end position="605"/>
    </location>
</feature>
<dbReference type="GO" id="GO:0008270">
    <property type="term" value="F:zinc ion binding"/>
    <property type="evidence" value="ECO:0007669"/>
    <property type="project" value="UniProtKB-KW"/>
</dbReference>
<feature type="region of interest" description="Disordered" evidence="10">
    <location>
        <begin position="289"/>
        <end position="393"/>
    </location>
</feature>
<dbReference type="PROSITE" id="PS00028">
    <property type="entry name" value="ZINC_FINGER_C2H2_1"/>
    <property type="match status" value="6"/>
</dbReference>
<dbReference type="Pfam" id="PF02023">
    <property type="entry name" value="SCAN"/>
    <property type="match status" value="1"/>
</dbReference>
<keyword evidence="4" id="KW-0677">Repeat</keyword>
<dbReference type="SUPFAM" id="SSF47353">
    <property type="entry name" value="Retrovirus capsid dimerization domain-like"/>
    <property type="match status" value="1"/>
</dbReference>
<evidence type="ECO:0000259" key="11">
    <source>
        <dbReference type="PROSITE" id="PS50157"/>
    </source>
</evidence>
<evidence type="ECO:0000256" key="3">
    <source>
        <dbReference type="ARBA" id="ARBA00022723"/>
    </source>
</evidence>
<name>A0A9F2R0M9_PYTBI</name>
<comment type="subcellular location">
    <subcellularLocation>
        <location evidence="1">Nucleus</location>
    </subcellularLocation>
</comment>
<evidence type="ECO:0000256" key="1">
    <source>
        <dbReference type="ARBA" id="ARBA00004123"/>
    </source>
</evidence>
<evidence type="ECO:0000256" key="4">
    <source>
        <dbReference type="ARBA" id="ARBA00022737"/>
    </source>
</evidence>
<dbReference type="PANTHER" id="PTHR23226">
    <property type="entry name" value="ZINC FINGER AND SCAN DOMAIN-CONTAINING"/>
    <property type="match status" value="1"/>
</dbReference>
<dbReference type="PANTHER" id="PTHR23226:SF416">
    <property type="entry name" value="FI01424P"/>
    <property type="match status" value="1"/>
</dbReference>
<feature type="domain" description="C2H2-type" evidence="11">
    <location>
        <begin position="550"/>
        <end position="577"/>
    </location>
</feature>
<evidence type="ECO:0000256" key="7">
    <source>
        <dbReference type="ARBA" id="ARBA00023125"/>
    </source>
</evidence>
<dbReference type="FunFam" id="3.30.160.60:FF:000478">
    <property type="entry name" value="Zinc finger protein 133"/>
    <property type="match status" value="1"/>
</dbReference>
<dbReference type="Gene3D" id="3.30.160.60">
    <property type="entry name" value="Classic Zinc Finger"/>
    <property type="match status" value="6"/>
</dbReference>
<dbReference type="FunFam" id="1.10.4020.10:FF:000001">
    <property type="entry name" value="zinc finger protein 263 isoform X1"/>
    <property type="match status" value="1"/>
</dbReference>
<dbReference type="GO" id="GO:0000978">
    <property type="term" value="F:RNA polymerase II cis-regulatory region sequence-specific DNA binding"/>
    <property type="evidence" value="ECO:0007669"/>
    <property type="project" value="TreeGrafter"/>
</dbReference>
<dbReference type="Proteomes" id="UP000695026">
    <property type="component" value="Unplaced"/>
</dbReference>
<dbReference type="SMART" id="SM00355">
    <property type="entry name" value="ZnF_C2H2"/>
    <property type="match status" value="6"/>
</dbReference>
<evidence type="ECO:0000256" key="5">
    <source>
        <dbReference type="ARBA" id="ARBA00022771"/>
    </source>
</evidence>
<feature type="compositionally biased region" description="Basic and acidic residues" evidence="10">
    <location>
        <begin position="366"/>
        <end position="379"/>
    </location>
</feature>
<keyword evidence="7" id="KW-0238">DNA-binding</keyword>
<dbReference type="PROSITE" id="PS50804">
    <property type="entry name" value="SCAN_BOX"/>
    <property type="match status" value="1"/>
</dbReference>
<dbReference type="FunFam" id="3.30.160.60:FF:000358">
    <property type="entry name" value="zinc finger protein 24"/>
    <property type="match status" value="1"/>
</dbReference>
<feature type="domain" description="C2H2-type" evidence="11">
    <location>
        <begin position="522"/>
        <end position="549"/>
    </location>
</feature>
<protein>
    <submittedName>
        <fullName evidence="14">LOW QUALITY PROTEIN: zinc finger protein 3-like</fullName>
    </submittedName>
</protein>
<dbReference type="GO" id="GO:0005634">
    <property type="term" value="C:nucleus"/>
    <property type="evidence" value="ECO:0007669"/>
    <property type="project" value="UniProtKB-SubCell"/>
</dbReference>
<evidence type="ECO:0000313" key="13">
    <source>
        <dbReference type="Proteomes" id="UP000695026"/>
    </source>
</evidence>
<evidence type="ECO:0000256" key="8">
    <source>
        <dbReference type="ARBA" id="ARBA00023242"/>
    </source>
</evidence>
<dbReference type="OrthoDB" id="427030at2759"/>
<comment type="similarity">
    <text evidence="2">Belongs to the krueppel C2H2-type zinc-finger protein family.</text>
</comment>